<dbReference type="GO" id="GO:0019867">
    <property type="term" value="C:outer membrane"/>
    <property type="evidence" value="ECO:0007669"/>
    <property type="project" value="InterPro"/>
</dbReference>
<dbReference type="KEGG" id="mmaa:FR932_08310"/>
<reference evidence="5 6" key="1">
    <citation type="submission" date="2019-09" db="EMBL/GenBank/DDBJ databases">
        <title>Hybrid Assembly of the complete Genome of the Deep-Sea Bacterium Moritella marina from long Nanopore and Illumina reads.</title>
        <authorList>
            <person name="Magin S."/>
            <person name="Georgoulis A."/>
            <person name="Papadimitriou K."/>
            <person name="Iliakis G."/>
            <person name="Vorgias C.E."/>
        </authorList>
    </citation>
    <scope>NUCLEOTIDE SEQUENCE [LARGE SCALE GENOMIC DNA]</scope>
    <source>
        <strain evidence="5 6">MP-1</strain>
    </source>
</reference>
<keyword evidence="2" id="KW-0472">Membrane</keyword>
<dbReference type="Pfam" id="PF01103">
    <property type="entry name" value="Omp85"/>
    <property type="match status" value="1"/>
</dbReference>
<comment type="subcellular location">
    <subcellularLocation>
        <location evidence="1">Membrane</location>
    </subcellularLocation>
</comment>
<dbReference type="InterPro" id="IPR000184">
    <property type="entry name" value="Bac_surfAg_D15"/>
</dbReference>
<proteinExistence type="predicted"/>
<evidence type="ECO:0000256" key="1">
    <source>
        <dbReference type="ARBA" id="ARBA00004370"/>
    </source>
</evidence>
<feature type="domain" description="Bacterial surface antigen (D15)" evidence="4">
    <location>
        <begin position="212"/>
        <end position="428"/>
    </location>
</feature>
<dbReference type="AlphaFoldDB" id="A0A5J6WIK1"/>
<accession>A0A5J6WIK1</accession>
<gene>
    <name evidence="5" type="ORF">FR932_08310</name>
</gene>
<dbReference type="RefSeq" id="WP_019441059.1">
    <property type="nucleotide sequence ID" value="NZ_ALOE01000013.1"/>
</dbReference>
<organism evidence="5 6">
    <name type="scientific">Moritella marina ATCC 15381</name>
    <dbReference type="NCBI Taxonomy" id="1202962"/>
    <lineage>
        <taxon>Bacteria</taxon>
        <taxon>Pseudomonadati</taxon>
        <taxon>Pseudomonadota</taxon>
        <taxon>Gammaproteobacteria</taxon>
        <taxon>Alteromonadales</taxon>
        <taxon>Moritellaceae</taxon>
        <taxon>Moritella</taxon>
    </lineage>
</organism>
<dbReference type="Gene3D" id="2.40.160.50">
    <property type="entry name" value="membrane protein fhac: a member of the omp85/tpsb transporter family"/>
    <property type="match status" value="1"/>
</dbReference>
<feature type="chain" id="PRO_5023917872" evidence="3">
    <location>
        <begin position="24"/>
        <end position="443"/>
    </location>
</feature>
<sequence length="443" mass="49279">MSYKNICASLLCSALLMPISVSAKETTKNNIENTSENTVEHVAGNNAVNTTENSDATVSSNLEQATAMPHFDTEVAGVPFIISTEQLGTAVGVSGIIKHAGQPQASIFGLGLYSENDSYIGFIGLNNYALPGLKQWLFSAEYYRSYLSNGIYYVPAARTPNDPLATNKIIAEGTESSLRVNAKYVLPWGLGVNGGARSLRPLRGDITFNPLESGVTSINITPFQQQRDVTNYEYLPNAAQGLELQLNWDNRDSVGDTESGSQTRFTVRRDFGDDERNSWTTWEVEQSAFVPLDENVLFKEQVLAFNYYLADTPTWESGSGTGEMHRPPAFAGIKLGGFNRLRGYSSGQFYSRSAVAYSAEYRVKPHWQPLHNLPFYSFPWWQWSAFVESGQVADSFDMAELHDDLKWTAGLGLRFNVEGVVVRIDYAKSEEEAQMWFMVNQPF</sequence>
<evidence type="ECO:0000313" key="6">
    <source>
        <dbReference type="Proteomes" id="UP000327424"/>
    </source>
</evidence>
<evidence type="ECO:0000313" key="5">
    <source>
        <dbReference type="EMBL" id="QFI37853.1"/>
    </source>
</evidence>
<name>A0A5J6WIK1_MORMI</name>
<dbReference type="EMBL" id="CP044399">
    <property type="protein sequence ID" value="QFI37853.1"/>
    <property type="molecule type" value="Genomic_DNA"/>
</dbReference>
<feature type="signal peptide" evidence="3">
    <location>
        <begin position="1"/>
        <end position="23"/>
    </location>
</feature>
<protein>
    <submittedName>
        <fullName evidence="5">BamA/TamA family outer membrane protein</fullName>
    </submittedName>
</protein>
<dbReference type="OrthoDB" id="6189026at2"/>
<evidence type="ECO:0000256" key="2">
    <source>
        <dbReference type="ARBA" id="ARBA00023136"/>
    </source>
</evidence>
<keyword evidence="6" id="KW-1185">Reference proteome</keyword>
<keyword evidence="3" id="KW-0732">Signal</keyword>
<evidence type="ECO:0000259" key="4">
    <source>
        <dbReference type="Pfam" id="PF01103"/>
    </source>
</evidence>
<evidence type="ECO:0000256" key="3">
    <source>
        <dbReference type="SAM" id="SignalP"/>
    </source>
</evidence>
<dbReference type="Proteomes" id="UP000327424">
    <property type="component" value="Chromosome"/>
</dbReference>